<evidence type="ECO:0000313" key="11">
    <source>
        <dbReference type="EMBL" id="ADQ39968.1"/>
    </source>
</evidence>
<reference key="1">
    <citation type="submission" date="2010-11" db="EMBL/GenBank/DDBJ databases">
        <title>Complete sequence of chromosome of Caldicellulosiruptor kristjanssonii 177R1B.</title>
        <authorList>
            <consortium name="US DOE Joint Genome Institute"/>
            <person name="Lucas S."/>
            <person name="Copeland A."/>
            <person name="Lapidus A."/>
            <person name="Cheng J.-F."/>
            <person name="Bruce D."/>
            <person name="Goodwin L."/>
            <person name="Pitluck S."/>
            <person name="Davenport K."/>
            <person name="Detter J.C."/>
            <person name="Han C."/>
            <person name="Tapia R."/>
            <person name="Land M."/>
            <person name="Hauser L."/>
            <person name="Jeffries C."/>
            <person name="Kyrpides N."/>
            <person name="Ivanova N."/>
            <person name="Mikhailova N."/>
            <person name="Blumer-Schuette S.E."/>
            <person name="Kelly R.M."/>
            <person name="Woyke T."/>
        </authorList>
    </citation>
    <scope>NUCLEOTIDE SEQUENCE</scope>
    <source>
        <strain>177R1B</strain>
    </source>
</reference>
<dbReference type="Proteomes" id="UP000009256">
    <property type="component" value="Chromosome"/>
</dbReference>
<protein>
    <recommendedName>
        <fullName evidence="10">Flagellar protein FliL</fullName>
    </recommendedName>
</protein>
<dbReference type="GO" id="GO:0006935">
    <property type="term" value="P:chemotaxis"/>
    <property type="evidence" value="ECO:0007669"/>
    <property type="project" value="UniProtKB-KW"/>
</dbReference>
<comment type="similarity">
    <text evidence="3 10">Belongs to the FliL family.</text>
</comment>
<dbReference type="KEGG" id="cki:Calkr_0417"/>
<proteinExistence type="inferred from homology"/>
<dbReference type="GO" id="GO:0005886">
    <property type="term" value="C:plasma membrane"/>
    <property type="evidence" value="ECO:0007669"/>
    <property type="project" value="UniProtKB-SubCell"/>
</dbReference>
<organism evidence="11 12">
    <name type="scientific">Caldicellulosiruptor acetigenus (strain ATCC 700853 / DSM 12137 / I77R1B)</name>
    <name type="common">Caldicellulosiruptor kristjanssonii</name>
    <dbReference type="NCBI Taxonomy" id="632335"/>
    <lineage>
        <taxon>Bacteria</taxon>
        <taxon>Bacillati</taxon>
        <taxon>Bacillota</taxon>
        <taxon>Bacillota incertae sedis</taxon>
        <taxon>Caldicellulosiruptorales</taxon>
        <taxon>Caldicellulosiruptoraceae</taxon>
        <taxon>Caldicellulosiruptor</taxon>
    </lineage>
</organism>
<keyword evidence="11" id="KW-0966">Cell projection</keyword>
<keyword evidence="12" id="KW-1185">Reference proteome</keyword>
<gene>
    <name evidence="11" type="ordered locus">Calkr_0417</name>
</gene>
<sequence>MKGEKLNSIILILLVLLLLMMVGMGIGFLTVIKNLSPTTSAAKAVKTINAEKKPEKLYTYDVNDGKALMSNLQDTQTNTGRIIRVTVQLEVTDKKLPETMKEKNIVIADIIDSVLRSKTADELLKPEGKEKVRKEIKDRLNEIFENKVYNVNFGEFIIQ</sequence>
<evidence type="ECO:0000256" key="5">
    <source>
        <dbReference type="ARBA" id="ARBA00022500"/>
    </source>
</evidence>
<dbReference type="GO" id="GO:0009425">
    <property type="term" value="C:bacterial-type flagellum basal body"/>
    <property type="evidence" value="ECO:0007669"/>
    <property type="project" value="InterPro"/>
</dbReference>
<comment type="subcellular location">
    <subcellularLocation>
        <location evidence="2">Cell membrane</location>
        <topology evidence="2">Single-pass membrane protein</topology>
    </subcellularLocation>
</comment>
<evidence type="ECO:0000256" key="2">
    <source>
        <dbReference type="ARBA" id="ARBA00004162"/>
    </source>
</evidence>
<evidence type="ECO:0000256" key="6">
    <source>
        <dbReference type="ARBA" id="ARBA00022692"/>
    </source>
</evidence>
<keyword evidence="11" id="KW-0969">Cilium</keyword>
<evidence type="ECO:0000256" key="1">
    <source>
        <dbReference type="ARBA" id="ARBA00002254"/>
    </source>
</evidence>
<keyword evidence="8" id="KW-1133">Transmembrane helix</keyword>
<evidence type="ECO:0000313" key="12">
    <source>
        <dbReference type="Proteomes" id="UP000009256"/>
    </source>
</evidence>
<comment type="function">
    <text evidence="1 10">Controls the rotational direction of flagella during chemotaxis.</text>
</comment>
<evidence type="ECO:0000256" key="9">
    <source>
        <dbReference type="ARBA" id="ARBA00023136"/>
    </source>
</evidence>
<dbReference type="eggNOG" id="COG1580">
    <property type="taxonomic scope" value="Bacteria"/>
</dbReference>
<dbReference type="AlphaFoldDB" id="E4S945"/>
<evidence type="ECO:0000256" key="4">
    <source>
        <dbReference type="ARBA" id="ARBA00022475"/>
    </source>
</evidence>
<dbReference type="InterPro" id="IPR005503">
    <property type="entry name" value="FliL"/>
</dbReference>
<dbReference type="PANTHER" id="PTHR35091">
    <property type="entry name" value="FLAGELLAR PROTEIN FLIL"/>
    <property type="match status" value="1"/>
</dbReference>
<name>E4S945_CALA7</name>
<keyword evidence="11" id="KW-0282">Flagellum</keyword>
<accession>E4S945</accession>
<dbReference type="STRING" id="632335.Calkr_0417"/>
<dbReference type="OrthoDB" id="5297029at2"/>
<reference evidence="11 12" key="2">
    <citation type="journal article" date="2011" name="J. Bacteriol.">
        <title>Complete genome sequences for the anaerobic, extremely thermophilic plant biomass-degrading bacteria Caldicellulosiruptor hydrothermalis, Caldicellulosiruptor kristjanssonii, Caldicellulosiruptor kronotskyensis, Caldicellulosiruptor owensenis, and Caldicellulosiruptor lactoaceticus.</title>
        <authorList>
            <person name="Blumer-Schuette S.E."/>
            <person name="Ozdemir I."/>
            <person name="Mistry D."/>
            <person name="Lucas S."/>
            <person name="Lapidus A."/>
            <person name="Cheng J.F."/>
            <person name="Goodwin L.A."/>
            <person name="Pitluck S."/>
            <person name="Land M.L."/>
            <person name="Hauser L.J."/>
            <person name="Woyke T."/>
            <person name="Mikhailova N."/>
            <person name="Pati A."/>
            <person name="Kyrpides N.C."/>
            <person name="Ivanova N."/>
            <person name="Detter J.C."/>
            <person name="Walston-Davenport K."/>
            <person name="Han S."/>
            <person name="Adams M.W."/>
            <person name="Kelly R.M."/>
        </authorList>
    </citation>
    <scope>NUCLEOTIDE SEQUENCE [LARGE SCALE GENOMIC DNA]</scope>
    <source>
        <strain evidence="12">ATCC 700853 / DSM 12137 / I77R1B</strain>
    </source>
</reference>
<keyword evidence="6" id="KW-0812">Transmembrane</keyword>
<keyword evidence="4 10" id="KW-1003">Cell membrane</keyword>
<evidence type="ECO:0000256" key="3">
    <source>
        <dbReference type="ARBA" id="ARBA00008281"/>
    </source>
</evidence>
<evidence type="ECO:0000256" key="7">
    <source>
        <dbReference type="ARBA" id="ARBA00022779"/>
    </source>
</evidence>
<evidence type="ECO:0000256" key="8">
    <source>
        <dbReference type="ARBA" id="ARBA00022989"/>
    </source>
</evidence>
<dbReference type="Pfam" id="PF03748">
    <property type="entry name" value="FliL"/>
    <property type="match status" value="1"/>
</dbReference>
<keyword evidence="9 10" id="KW-0472">Membrane</keyword>
<dbReference type="EMBL" id="CP002326">
    <property type="protein sequence ID" value="ADQ39968.1"/>
    <property type="molecule type" value="Genomic_DNA"/>
</dbReference>
<dbReference type="GO" id="GO:0071978">
    <property type="term" value="P:bacterial-type flagellum-dependent swarming motility"/>
    <property type="evidence" value="ECO:0007669"/>
    <property type="project" value="TreeGrafter"/>
</dbReference>
<dbReference type="HOGENOM" id="CLU_099018_2_0_9"/>
<keyword evidence="7 10" id="KW-0283">Flagellar rotation</keyword>
<dbReference type="RefSeq" id="WP_013431814.1">
    <property type="nucleotide sequence ID" value="NC_014721.1"/>
</dbReference>
<evidence type="ECO:0000256" key="10">
    <source>
        <dbReference type="RuleBase" id="RU364125"/>
    </source>
</evidence>
<keyword evidence="5 10" id="KW-0145">Chemotaxis</keyword>
<dbReference type="PANTHER" id="PTHR35091:SF2">
    <property type="entry name" value="FLAGELLAR PROTEIN FLIL"/>
    <property type="match status" value="1"/>
</dbReference>